<evidence type="ECO:0000313" key="1">
    <source>
        <dbReference type="EMBL" id="AAD27872.1"/>
    </source>
</evidence>
<reference evidence="1" key="1">
    <citation type="submission" date="1999-03" db="EMBL/GenBank/DDBJ databases">
        <authorList>
            <person name="Zhao Y.-S."/>
            <person name="Wang J."/>
            <person name="Li J.-l."/>
        </authorList>
    </citation>
    <scope>NUCLEOTIDE SEQUENCE</scope>
</reference>
<organism evidence="1">
    <name type="scientific">Azospirillum brasilense</name>
    <dbReference type="NCBI Taxonomy" id="192"/>
    <lineage>
        <taxon>Bacteria</taxon>
        <taxon>Pseudomonadati</taxon>
        <taxon>Pseudomonadota</taxon>
        <taxon>Alphaproteobacteria</taxon>
        <taxon>Rhodospirillales</taxon>
        <taxon>Azospirillaceae</taxon>
        <taxon>Azospirillum</taxon>
    </lineage>
</organism>
<proteinExistence type="predicted"/>
<dbReference type="EMBL" id="AF135822">
    <property type="protein sequence ID" value="AAD27872.1"/>
    <property type="molecule type" value="Genomic_DNA"/>
</dbReference>
<dbReference type="AlphaFoldDB" id="Q9X6D5"/>
<protein>
    <submittedName>
        <fullName evidence="1">Uncharacterized protein</fullName>
    </submittedName>
</protein>
<sequence>MTDTAVIDSTDTDTDTIIAEIAAALKARGVVPYLGPGAFALLPEADCPIPRTSLELAQRLNAKVAAPGRIRSQLTAVAQFIESRRHRKTLDGILNEIFKREVPATPVHAWLATLPAPPMIVDVWYDNTLESLLTADTGRSWGQIQGLSHPQGVGEWVKYYAPGGVEVEAGAASGWETLLYKPSGSAAPAGNYLISDSDFVEILTEIDIQTPIPAVVQERRAGRSFLYLGCRFDQEIQRTFARQIAKRFVGQALGGDRRRTVEERGALSWSCRTSPASTCLWTKPSGGSAAQWGRKTLLSPEGRGDILVSLVPLRRDRNRQGVDLLLGSGQRLGAGVRTHADALGADHRHVGDAQEAQHRAQEGLLMVQRAHRGVGRVDAAARRGDVDLLAAGQTDRAGLGVAEGAAGLGDAVDPGLELGRDREVVHRGADHHDVGGQELIDQRVGQGQLLLLAGGQALQVAELHNLHQLAGQVIRRSDGQVADGHLGVRRRLAQRRDDRGGELARNGGVAQRAGVDAKDLHGHVFLSGKRGASPAPSPLRFVSGVTISPLTPID</sequence>
<name>Q9X6D5_AZOBR</name>
<dbReference type="Pfam" id="PF13289">
    <property type="entry name" value="SIR2_2"/>
    <property type="match status" value="1"/>
</dbReference>
<accession>Q9X6D5</accession>